<dbReference type="STRING" id="1353528.DT23_17940"/>
<evidence type="ECO:0000256" key="2">
    <source>
        <dbReference type="ARBA" id="ARBA00022448"/>
    </source>
</evidence>
<dbReference type="PANTHER" id="PTHR30177">
    <property type="entry name" value="GLYCINE BETAINE/L-PROLINE TRANSPORT SYSTEM PERMEASE PROTEIN PROW"/>
    <property type="match status" value="1"/>
</dbReference>
<feature type="transmembrane region" description="Helical" evidence="6">
    <location>
        <begin position="57"/>
        <end position="75"/>
    </location>
</feature>
<feature type="transmembrane region" description="Helical" evidence="6">
    <location>
        <begin position="362"/>
        <end position="385"/>
    </location>
</feature>
<organism evidence="8 9">
    <name type="scientific">Thioclava indica</name>
    <dbReference type="NCBI Taxonomy" id="1353528"/>
    <lineage>
        <taxon>Bacteria</taxon>
        <taxon>Pseudomonadati</taxon>
        <taxon>Pseudomonadota</taxon>
        <taxon>Alphaproteobacteria</taxon>
        <taxon>Rhodobacterales</taxon>
        <taxon>Paracoccaceae</taxon>
        <taxon>Thioclava</taxon>
    </lineage>
</organism>
<dbReference type="Gene3D" id="1.10.3720.10">
    <property type="entry name" value="MetI-like"/>
    <property type="match status" value="1"/>
</dbReference>
<evidence type="ECO:0000256" key="5">
    <source>
        <dbReference type="ARBA" id="ARBA00023136"/>
    </source>
</evidence>
<dbReference type="eggNOG" id="COG1174">
    <property type="taxonomic scope" value="Bacteria"/>
</dbReference>
<dbReference type="PROSITE" id="PS50928">
    <property type="entry name" value="ABC_TM1"/>
    <property type="match status" value="1"/>
</dbReference>
<comment type="subcellular location">
    <subcellularLocation>
        <location evidence="1 6">Cell membrane</location>
        <topology evidence="1 6">Multi-pass membrane protein</topology>
    </subcellularLocation>
</comment>
<dbReference type="EMBL" id="AUNB01000054">
    <property type="protein sequence ID" value="KEO55096.1"/>
    <property type="molecule type" value="Genomic_DNA"/>
</dbReference>
<comment type="similarity">
    <text evidence="6">Belongs to the binding-protein-dependent transport system permease family.</text>
</comment>
<dbReference type="CDD" id="cd06261">
    <property type="entry name" value="TM_PBP2"/>
    <property type="match status" value="1"/>
</dbReference>
<dbReference type="InterPro" id="IPR035906">
    <property type="entry name" value="MetI-like_sf"/>
</dbReference>
<dbReference type="SUPFAM" id="SSF161098">
    <property type="entry name" value="MetI-like"/>
    <property type="match status" value="1"/>
</dbReference>
<keyword evidence="9" id="KW-1185">Reference proteome</keyword>
<feature type="transmembrane region" description="Helical" evidence="6">
    <location>
        <begin position="148"/>
        <end position="170"/>
    </location>
</feature>
<evidence type="ECO:0000256" key="3">
    <source>
        <dbReference type="ARBA" id="ARBA00022692"/>
    </source>
</evidence>
<feature type="transmembrane region" description="Helical" evidence="6">
    <location>
        <begin position="308"/>
        <end position="329"/>
    </location>
</feature>
<dbReference type="InterPro" id="IPR051204">
    <property type="entry name" value="ABC_transp_perm/SBD"/>
</dbReference>
<dbReference type="PANTHER" id="PTHR30177:SF30">
    <property type="entry name" value="GLYCINE BETAINE UPTAKE SYSTEM PERMEASE PROTEIN YEHY"/>
    <property type="match status" value="1"/>
</dbReference>
<feature type="transmembrane region" description="Helical" evidence="6">
    <location>
        <begin position="335"/>
        <end position="355"/>
    </location>
</feature>
<evidence type="ECO:0000259" key="7">
    <source>
        <dbReference type="PROSITE" id="PS50928"/>
    </source>
</evidence>
<dbReference type="RefSeq" id="WP_051697330.1">
    <property type="nucleotide sequence ID" value="NZ_AUNB01000054.1"/>
</dbReference>
<keyword evidence="4 6" id="KW-1133">Transmembrane helix</keyword>
<proteinExistence type="inferred from homology"/>
<evidence type="ECO:0000313" key="8">
    <source>
        <dbReference type="EMBL" id="KEO55096.1"/>
    </source>
</evidence>
<dbReference type="AlphaFoldDB" id="A0A074JBW2"/>
<evidence type="ECO:0000256" key="4">
    <source>
        <dbReference type="ARBA" id="ARBA00022989"/>
    </source>
</evidence>
<dbReference type="GO" id="GO:0031460">
    <property type="term" value="P:glycine betaine transport"/>
    <property type="evidence" value="ECO:0007669"/>
    <property type="project" value="TreeGrafter"/>
</dbReference>
<feature type="domain" description="ABC transmembrane type-1" evidence="7">
    <location>
        <begin position="186"/>
        <end position="386"/>
    </location>
</feature>
<feature type="transmembrane region" description="Helical" evidence="6">
    <location>
        <begin position="82"/>
        <end position="107"/>
    </location>
</feature>
<name>A0A074JBW2_9RHOB</name>
<accession>A0A074JBW2</accession>
<keyword evidence="3 6" id="KW-0812">Transmembrane</keyword>
<evidence type="ECO:0000313" key="9">
    <source>
        <dbReference type="Proteomes" id="UP000027471"/>
    </source>
</evidence>
<feature type="transmembrane region" description="Helical" evidence="6">
    <location>
        <begin position="119"/>
        <end position="136"/>
    </location>
</feature>
<evidence type="ECO:0000256" key="1">
    <source>
        <dbReference type="ARBA" id="ARBA00004651"/>
    </source>
</evidence>
<sequence length="398" mass="41227">MHSDTTSLPRRRITLSPPGVVFAVIGLAALFVPIVTFKPNRIVPGDGVWITTAYDGVAGWLIVAILALLFLTGALKSLPPAVRIVAALAGLLGTIVILGHVATSLIADSARGARVSPAAGLWCMLAAYLLAAVDVLNRLELSLRARWMVLAGTVIVVVLVFASGYLANVSVMMEYAGRQAGFNAAFRQHLVLAFGSLGIALVIGFPIGVLLFQVNGLRRPVLGALNLMQTVPSLALFGIMIPIFGWIAMNVPMAAKLGVAGIGIFPALVALLFYSLLPVVSNTLVGLTGVAPEVGEAARGMGMTNAQVLARVQIPLALPVVLTAIRIVLVQNIGLAVIAGLIGGGGFGTFVFQGLNQSAMDLILLGTLPTIALALVAGTTLDLLVDALNTSPRKRSAS</sequence>
<dbReference type="Proteomes" id="UP000027471">
    <property type="component" value="Unassembled WGS sequence"/>
</dbReference>
<feature type="transmembrane region" description="Helical" evidence="6">
    <location>
        <begin position="190"/>
        <end position="212"/>
    </location>
</feature>
<evidence type="ECO:0000256" key="6">
    <source>
        <dbReference type="RuleBase" id="RU363032"/>
    </source>
</evidence>
<dbReference type="OrthoDB" id="9801163at2"/>
<dbReference type="GO" id="GO:0055085">
    <property type="term" value="P:transmembrane transport"/>
    <property type="evidence" value="ECO:0007669"/>
    <property type="project" value="InterPro"/>
</dbReference>
<dbReference type="GO" id="GO:0005886">
    <property type="term" value="C:plasma membrane"/>
    <property type="evidence" value="ECO:0007669"/>
    <property type="project" value="UniProtKB-SubCell"/>
</dbReference>
<gene>
    <name evidence="8" type="ORF">DT23_17940</name>
</gene>
<keyword evidence="2 6" id="KW-0813">Transport</keyword>
<feature type="transmembrane region" description="Helical" evidence="6">
    <location>
        <begin position="224"/>
        <end position="247"/>
    </location>
</feature>
<feature type="transmembrane region" description="Helical" evidence="6">
    <location>
        <begin position="20"/>
        <end position="37"/>
    </location>
</feature>
<dbReference type="InterPro" id="IPR000515">
    <property type="entry name" value="MetI-like"/>
</dbReference>
<reference evidence="8 9" key="1">
    <citation type="journal article" date="2015" name="Antonie Van Leeuwenhoek">
        <title>Thioclava indica sp. nov., isolated from surface seawater of the Indian Ocean.</title>
        <authorList>
            <person name="Liu Y."/>
            <person name="Lai Q."/>
            <person name="Du J."/>
            <person name="Xu H."/>
            <person name="Jiang L."/>
            <person name="Shao Z."/>
        </authorList>
    </citation>
    <scope>NUCLEOTIDE SEQUENCE [LARGE SCALE GENOMIC DNA]</scope>
    <source>
        <strain evidence="8 9">DT23-4</strain>
    </source>
</reference>
<comment type="caution">
    <text evidence="8">The sequence shown here is derived from an EMBL/GenBank/DDBJ whole genome shotgun (WGS) entry which is preliminary data.</text>
</comment>
<keyword evidence="5 6" id="KW-0472">Membrane</keyword>
<dbReference type="Pfam" id="PF00528">
    <property type="entry name" value="BPD_transp_1"/>
    <property type="match status" value="1"/>
</dbReference>
<feature type="transmembrane region" description="Helical" evidence="6">
    <location>
        <begin position="253"/>
        <end position="277"/>
    </location>
</feature>
<protein>
    <recommendedName>
        <fullName evidence="7">ABC transmembrane type-1 domain-containing protein</fullName>
    </recommendedName>
</protein>